<sequence length="319" mass="34006">MSAGSPVILNQTEIENRVQKLDIVPLIGAAFAAFSRGEAVVPLPGELIFSNPPGETHIKYGYFTQGDTYVIKIASGFFENPAKGLNTSDGLMLVFSKLTGELCAILNDRGRLTDLRTAAAGAVAAHYMAPETVSVIGVIGTGMQAELQVELLQKARPCKNLIVWGRRSEQAQLYAQRMKAKGYQVTIADTPAAVAQQARLIVTTTASREAILTADMIQAGTHITAIGADTPEKQELEAALILKADIVVTDSREQARHRGELHHAFNDTELSADQVVELGEVVAGKHSGRKNSTDITIATLTGLAVQDIAIATAVLNAHD</sequence>
<evidence type="ECO:0000313" key="3">
    <source>
        <dbReference type="Proteomes" id="UP000252893"/>
    </source>
</evidence>
<protein>
    <submittedName>
        <fullName evidence="2">Ornithine cyclodeaminase</fullName>
    </submittedName>
</protein>
<comment type="caution">
    <text evidence="2">The sequence shown here is derived from an EMBL/GenBank/DDBJ whole genome shotgun (WGS) entry which is preliminary data.</text>
</comment>
<comment type="similarity">
    <text evidence="1">Belongs to the ornithine cyclodeaminase/mu-crystallin family.</text>
</comment>
<dbReference type="Pfam" id="PF02423">
    <property type="entry name" value="OCD_Mu_crystall"/>
    <property type="match status" value="1"/>
</dbReference>
<dbReference type="Gene3D" id="3.30.1780.10">
    <property type="entry name" value="ornithine cyclodeaminase, domain 1"/>
    <property type="match status" value="1"/>
</dbReference>
<dbReference type="PANTHER" id="PTHR13812">
    <property type="entry name" value="KETIMINE REDUCTASE MU-CRYSTALLIN"/>
    <property type="match status" value="1"/>
</dbReference>
<name>A0A366DP44_9HYPH</name>
<proteinExistence type="inferred from homology"/>
<reference evidence="2 3" key="1">
    <citation type="submission" date="2018-06" db="EMBL/GenBank/DDBJ databases">
        <title>Genomic Encyclopedia of Type Strains, Phase IV (KMG-IV): sequencing the most valuable type-strain genomes for metagenomic binning, comparative biology and taxonomic classification.</title>
        <authorList>
            <person name="Goeker M."/>
        </authorList>
    </citation>
    <scope>NUCLEOTIDE SEQUENCE [LARGE SCALE GENOMIC DNA]</scope>
    <source>
        <strain evidence="2 3">DSM 25619</strain>
    </source>
</reference>
<organism evidence="2 3">
    <name type="scientific">Pseudochrobactrum asaccharolyticum</name>
    <dbReference type="NCBI Taxonomy" id="354351"/>
    <lineage>
        <taxon>Bacteria</taxon>
        <taxon>Pseudomonadati</taxon>
        <taxon>Pseudomonadota</taxon>
        <taxon>Alphaproteobacteria</taxon>
        <taxon>Hyphomicrobiales</taxon>
        <taxon>Brucellaceae</taxon>
        <taxon>Pseudochrobactrum</taxon>
    </lineage>
</organism>
<dbReference type="InterPro" id="IPR023401">
    <property type="entry name" value="ODC_N"/>
</dbReference>
<dbReference type="GO" id="GO:0005737">
    <property type="term" value="C:cytoplasm"/>
    <property type="evidence" value="ECO:0007669"/>
    <property type="project" value="TreeGrafter"/>
</dbReference>
<dbReference type="InterPro" id="IPR003462">
    <property type="entry name" value="ODC_Mu_crystall"/>
</dbReference>
<dbReference type="SUPFAM" id="SSF51735">
    <property type="entry name" value="NAD(P)-binding Rossmann-fold domains"/>
    <property type="match status" value="1"/>
</dbReference>
<keyword evidence="3" id="KW-1185">Reference proteome</keyword>
<dbReference type="Proteomes" id="UP000252893">
    <property type="component" value="Unassembled WGS sequence"/>
</dbReference>
<accession>A0A366DP44</accession>
<dbReference type="RefSeq" id="WP_113945909.1">
    <property type="nucleotide sequence ID" value="NZ_JBHEEG010000010.1"/>
</dbReference>
<evidence type="ECO:0000256" key="1">
    <source>
        <dbReference type="ARBA" id="ARBA00008903"/>
    </source>
</evidence>
<evidence type="ECO:0000313" key="2">
    <source>
        <dbReference type="EMBL" id="RBO91229.1"/>
    </source>
</evidence>
<dbReference type="InterPro" id="IPR036291">
    <property type="entry name" value="NAD(P)-bd_dom_sf"/>
</dbReference>
<dbReference type="PIRSF" id="PIRSF001439">
    <property type="entry name" value="CryM"/>
    <property type="match status" value="1"/>
</dbReference>
<dbReference type="Gene3D" id="3.40.50.720">
    <property type="entry name" value="NAD(P)-binding Rossmann-like Domain"/>
    <property type="match status" value="1"/>
</dbReference>
<dbReference type="PANTHER" id="PTHR13812:SF19">
    <property type="entry name" value="KETIMINE REDUCTASE MU-CRYSTALLIN"/>
    <property type="match status" value="1"/>
</dbReference>
<dbReference type="AlphaFoldDB" id="A0A366DP44"/>
<gene>
    <name evidence="2" type="ORF">DFR47_10989</name>
</gene>
<dbReference type="EMBL" id="QNRH01000009">
    <property type="protein sequence ID" value="RBO91229.1"/>
    <property type="molecule type" value="Genomic_DNA"/>
</dbReference>
<dbReference type="OrthoDB" id="9801817at2"/>